<gene>
    <name evidence="1" type="ORF">VZ95_12520</name>
</gene>
<evidence type="ECO:0008006" key="3">
    <source>
        <dbReference type="Google" id="ProtNLM"/>
    </source>
</evidence>
<dbReference type="EMBL" id="LAJY01000317">
    <property type="protein sequence ID" value="KJV09266.1"/>
    <property type="molecule type" value="Genomic_DNA"/>
</dbReference>
<protein>
    <recommendedName>
        <fullName evidence="3">Terminase large subunit gp17-like C-terminal domain-containing protein</fullName>
    </recommendedName>
</protein>
<dbReference type="Gene3D" id="3.40.50.300">
    <property type="entry name" value="P-loop containing nucleotide triphosphate hydrolases"/>
    <property type="match status" value="1"/>
</dbReference>
<dbReference type="Proteomes" id="UP000033774">
    <property type="component" value="Unassembled WGS sequence"/>
</dbReference>
<dbReference type="AlphaFoldDB" id="A0A0F3IRC3"/>
<dbReference type="PATRIC" id="fig|552518.3.peg.2108"/>
<accession>A0A0F3IRC3</accession>
<comment type="caution">
    <text evidence="1">The sequence shown here is derived from an EMBL/GenBank/DDBJ whole genome shotgun (WGS) entry which is preliminary data.</text>
</comment>
<dbReference type="OrthoDB" id="9768556at2"/>
<organism evidence="1 2">
    <name type="scientific">Elstera litoralis</name>
    <dbReference type="NCBI Taxonomy" id="552518"/>
    <lineage>
        <taxon>Bacteria</taxon>
        <taxon>Pseudomonadati</taxon>
        <taxon>Pseudomonadota</taxon>
        <taxon>Alphaproteobacteria</taxon>
        <taxon>Rhodospirillales</taxon>
        <taxon>Rhodospirillaceae</taxon>
        <taxon>Elstera</taxon>
    </lineage>
</organism>
<proteinExistence type="predicted"/>
<name>A0A0F3IRC3_9PROT</name>
<keyword evidence="2" id="KW-1185">Reference proteome</keyword>
<dbReference type="RefSeq" id="WP_045776145.1">
    <property type="nucleotide sequence ID" value="NZ_LAJY01000317.1"/>
</dbReference>
<evidence type="ECO:0000313" key="2">
    <source>
        <dbReference type="Proteomes" id="UP000033774"/>
    </source>
</evidence>
<evidence type="ECO:0000313" key="1">
    <source>
        <dbReference type="EMBL" id="KJV09266.1"/>
    </source>
</evidence>
<dbReference type="Gene3D" id="3.30.420.240">
    <property type="match status" value="1"/>
</dbReference>
<sequence length="459" mass="50381">MTRARRPSDSPPDALVFRADPVGFVQQRLGETLWSRQRAIAEAVRDYRRVAVPSCHDAGKSFLASRLAAWWIATGAPGESFVVTSAPTNAQVKAILWREIKRAHRIGKLPGTINRTEWLIDGELVGYGRKPNDWDMTGFQGIHAARVLVIFDEASGVPQALWDAAETLITNEASRLLAIGNPDDPAGPFARACAPGGGFETLPIDAFATPNLSGEDVPEVLRPLLVSALWVEEMRLRWGEESPLWQAKVRGRFPDIADDRLLSPALLQASVDARIDSGAPIVLGVDIARFGRDETVLVLRRGDCAEIHGVFRKQDTMATVGQIIEAWRSTGAVAVQVDDAGVGGGVTDRLREQGVPVVPILVGRPAQESERFLNLRAELYWILRERAAEGRLSLPNDALLLRQLGEIRYRYDSRGRLKLESKDDLKKRGQASPDRADALALAFAPLPVAPTAPRVRFLQ</sequence>
<dbReference type="InterPro" id="IPR027417">
    <property type="entry name" value="P-loop_NTPase"/>
</dbReference>
<reference evidence="1 2" key="1">
    <citation type="submission" date="2015-03" db="EMBL/GenBank/DDBJ databases">
        <title>Draft genome sequence of Elstera litoralis.</title>
        <authorList>
            <person name="Rahalkar M.C."/>
            <person name="Dhakephalkar P.K."/>
            <person name="Pore S.D."/>
            <person name="Arora P."/>
            <person name="Kapse N.G."/>
            <person name="Pandit P.S."/>
        </authorList>
    </citation>
    <scope>NUCLEOTIDE SEQUENCE [LARGE SCALE GENOMIC DNA]</scope>
    <source>
        <strain evidence="1 2">Dia-1</strain>
    </source>
</reference>